<reference evidence="1 2" key="1">
    <citation type="journal article" date="2016" name="Front. Microbiol.">
        <title>Genomic Resource of Rice Seed Associated Bacteria.</title>
        <authorList>
            <person name="Midha S."/>
            <person name="Bansal K."/>
            <person name="Sharma S."/>
            <person name="Kumar N."/>
            <person name="Patil P.P."/>
            <person name="Chaudhry V."/>
            <person name="Patil P.B."/>
        </authorList>
    </citation>
    <scope>NUCLEOTIDE SEQUENCE [LARGE SCALE GENOMIC DNA]</scope>
    <source>
        <strain evidence="1 2">NS184</strain>
    </source>
</reference>
<sequence>MSHLDKPLTVALTATRGKRKNFTVQPLPDVAPQRDWLTELTNAGDDLASIGALGQAATQAGAPADVVQQIRERFQQVKAGAADGPQ</sequence>
<evidence type="ECO:0000313" key="2">
    <source>
        <dbReference type="Proteomes" id="UP000078252"/>
    </source>
</evidence>
<dbReference type="PATRIC" id="fig|33881.3.peg.573"/>
<dbReference type="Proteomes" id="UP000078252">
    <property type="component" value="Unassembled WGS sequence"/>
</dbReference>
<evidence type="ECO:0000313" key="1">
    <source>
        <dbReference type="EMBL" id="KTR02089.1"/>
    </source>
</evidence>
<accession>A0A175RGX7</accession>
<comment type="caution">
    <text evidence="1">The sequence shown here is derived from an EMBL/GenBank/DDBJ whole genome shotgun (WGS) entry which is preliminary data.</text>
</comment>
<dbReference type="AlphaFoldDB" id="A0A175RGX7"/>
<proteinExistence type="predicted"/>
<protein>
    <submittedName>
        <fullName evidence="1">Uncharacterized protein</fullName>
    </submittedName>
</protein>
<name>A0A175RGX7_9MICO</name>
<organism evidence="1 2">
    <name type="scientific">Curtobacterium luteum</name>
    <dbReference type="NCBI Taxonomy" id="33881"/>
    <lineage>
        <taxon>Bacteria</taxon>
        <taxon>Bacillati</taxon>
        <taxon>Actinomycetota</taxon>
        <taxon>Actinomycetes</taxon>
        <taxon>Micrococcales</taxon>
        <taxon>Microbacteriaceae</taxon>
        <taxon>Curtobacterium</taxon>
    </lineage>
</organism>
<dbReference type="EMBL" id="LDQC01000153">
    <property type="protein sequence ID" value="KTR02089.1"/>
    <property type="molecule type" value="Genomic_DNA"/>
</dbReference>
<gene>
    <name evidence="1" type="ORF">NS184_16890</name>
</gene>